<comment type="caution">
    <text evidence="1">The sequence shown here is derived from an EMBL/GenBank/DDBJ whole genome shotgun (WGS) entry which is preliminary data.</text>
</comment>
<sequence length="208" mass="22725">MVVRLLWIPVGAGGHVVRHTSRWWERLTAARGHRAARPLVHGVLEVVLDGSTWILEMAPAWGGPRAVDRGVVRTGPVGLALLGRSRWFRYEVRRWRDGVLPDRRWAVGDPVVVSRDDATARALLRHLEEVPALTWGRAVGATGDMWNSNSLVSWLLAVSGVPTAELRPPGGARAPGWDAGLAVADRSARLPRRTARATTADDITQAGR</sequence>
<proteinExistence type="predicted"/>
<dbReference type="EMBL" id="JAQZAO010000004">
    <property type="protein sequence ID" value="MDD7965851.1"/>
    <property type="molecule type" value="Genomic_DNA"/>
</dbReference>
<evidence type="ECO:0000313" key="1">
    <source>
        <dbReference type="EMBL" id="MDD7965851.1"/>
    </source>
</evidence>
<dbReference type="Proteomes" id="UP001300763">
    <property type="component" value="Unassembled WGS sequence"/>
</dbReference>
<dbReference type="RefSeq" id="WP_274200386.1">
    <property type="nucleotide sequence ID" value="NZ_JAQZAO010000004.1"/>
</dbReference>
<keyword evidence="2" id="KW-1185">Reference proteome</keyword>
<accession>A0ABT5SUL4</accession>
<gene>
    <name evidence="1" type="ORF">PGB27_10900</name>
</gene>
<name>A0ABT5SUL4_9PSEU</name>
<organism evidence="1 2">
    <name type="scientific">Actinomycetospora lemnae</name>
    <dbReference type="NCBI Taxonomy" id="3019891"/>
    <lineage>
        <taxon>Bacteria</taxon>
        <taxon>Bacillati</taxon>
        <taxon>Actinomycetota</taxon>
        <taxon>Actinomycetes</taxon>
        <taxon>Pseudonocardiales</taxon>
        <taxon>Pseudonocardiaceae</taxon>
        <taxon>Actinomycetospora</taxon>
    </lineage>
</organism>
<protein>
    <submittedName>
        <fullName evidence="1">Uncharacterized protein</fullName>
    </submittedName>
</protein>
<evidence type="ECO:0000313" key="2">
    <source>
        <dbReference type="Proteomes" id="UP001300763"/>
    </source>
</evidence>
<reference evidence="1 2" key="1">
    <citation type="submission" date="2023-02" db="EMBL/GenBank/DDBJ databases">
        <title>Genome sequencing required for Actinomycetospora new species description.</title>
        <authorList>
            <person name="Saimee Y."/>
            <person name="Duangmal K."/>
        </authorList>
    </citation>
    <scope>NUCLEOTIDE SEQUENCE [LARGE SCALE GENOMIC DNA]</scope>
    <source>
        <strain evidence="1 2">DW7H6</strain>
    </source>
</reference>